<dbReference type="OrthoDB" id="2414538at2759"/>
<dbReference type="Gene3D" id="1.10.132.60">
    <property type="entry name" value="DNA polymerase family B, C-terminal domain"/>
    <property type="match status" value="1"/>
</dbReference>
<dbReference type="EMBL" id="KZ308149">
    <property type="protein sequence ID" value="KAG8223006.1"/>
    <property type="molecule type" value="Genomic_DNA"/>
</dbReference>
<dbReference type="SUPFAM" id="SSF56672">
    <property type="entry name" value="DNA/RNA polymerases"/>
    <property type="match status" value="1"/>
</dbReference>
<dbReference type="Proteomes" id="UP000792457">
    <property type="component" value="Unassembled WGS sequence"/>
</dbReference>
<dbReference type="InterPro" id="IPR023211">
    <property type="entry name" value="DNA_pol_palm_dom_sf"/>
</dbReference>
<dbReference type="GO" id="GO:0003887">
    <property type="term" value="F:DNA-directed DNA polymerase activity"/>
    <property type="evidence" value="ECO:0007669"/>
    <property type="project" value="UniProtKB-KW"/>
</dbReference>
<sequence length="585" mass="65013">MLRFAKPLNYVCVSPNSKQRASMRAPEQLPLIMEPESRFFADPVIVLDFQSLYPSIIIAYNYCFSTCLGRVKHFGQISPFEFGCTTLMVPPDTIAKLLMKQKKICLDNEENSRSMISFSPCGVAFVGRGVREGILPRMLSQILETRLMVKKALKENKGNRVVERVLNNRQLGLKLIANVTYGYTSANFSGRMPCIEVGDSVVSKGRETLERAIDLVHKKWGSQGVRVVYGDTDSLFVLAKGFSRPEAFKLGAEIADLVTENNPSPVKLKLEKIFQPCLLQTKKRYVGYAYESPDQEKPVFDAKGIETVRRDGCPAVAKVLEKALRLLFDTRDVSLVKLHVQRQLGKLLSGRLSLQELTFAREYRGAAGYRPGACVPALQLARRWVSNDRRAEPRSGERVPYVIISGPPGLPLFQLVRSPLELLMINKQDGPSGSSGPQPARVNAHYYVTKVLIPPLQRCFSLIGVDVESWYADMPRKFRFLIQPRGTGSMLDINLGKQVKGMDNCAGTSKKSTISAYFASSDCVACGAPLDPGNQAALCQLCQKNAHNTAFILASRCNSWERSAASLTKVYKENPLSDVLFLLNP</sequence>
<comment type="cofactor">
    <cofactor evidence="1">
        <name>[4Fe-4S] cluster</name>
        <dbReference type="ChEBI" id="CHEBI:49883"/>
    </cofactor>
</comment>
<feature type="domain" description="DNA-directed DNA polymerase family B multifunctional" evidence="15">
    <location>
        <begin position="2"/>
        <end position="461"/>
    </location>
</feature>
<dbReference type="Pfam" id="PF00136">
    <property type="entry name" value="DNA_pol_B"/>
    <property type="match status" value="1"/>
</dbReference>
<dbReference type="InterPro" id="IPR043502">
    <property type="entry name" value="DNA/RNA_pol_sf"/>
</dbReference>
<evidence type="ECO:0000256" key="5">
    <source>
        <dbReference type="ARBA" id="ARBA00022679"/>
    </source>
</evidence>
<keyword evidence="13" id="KW-0234">DNA repair</keyword>
<keyword evidence="11" id="KW-0408">Iron</keyword>
<evidence type="ECO:0000256" key="13">
    <source>
        <dbReference type="ARBA" id="ARBA00023204"/>
    </source>
</evidence>
<dbReference type="Gene3D" id="1.10.287.690">
    <property type="entry name" value="Helix hairpin bin"/>
    <property type="match status" value="1"/>
</dbReference>
<dbReference type="FunFam" id="1.10.287.690:FF:000002">
    <property type="entry name" value="DNA polymerase zeta"/>
    <property type="match status" value="1"/>
</dbReference>
<dbReference type="GO" id="GO:0005634">
    <property type="term" value="C:nucleus"/>
    <property type="evidence" value="ECO:0007669"/>
    <property type="project" value="TreeGrafter"/>
</dbReference>
<keyword evidence="7" id="KW-0479">Metal-binding</keyword>
<evidence type="ECO:0000256" key="11">
    <source>
        <dbReference type="ARBA" id="ARBA00023004"/>
    </source>
</evidence>
<evidence type="ECO:0000313" key="17">
    <source>
        <dbReference type="Proteomes" id="UP000792457"/>
    </source>
</evidence>
<dbReference type="InterPro" id="IPR006172">
    <property type="entry name" value="DNA-dir_DNA_pol_B"/>
</dbReference>
<name>A0A8K0JUQ1_LADFU</name>
<evidence type="ECO:0000259" key="15">
    <source>
        <dbReference type="Pfam" id="PF00136"/>
    </source>
</evidence>
<dbReference type="GO" id="GO:0042276">
    <property type="term" value="P:error-prone translesion synthesis"/>
    <property type="evidence" value="ECO:0007669"/>
    <property type="project" value="TreeGrafter"/>
</dbReference>
<comment type="similarity">
    <text evidence="2">Belongs to the DNA polymerase type-B family.</text>
</comment>
<keyword evidence="10" id="KW-0239">DNA-directed DNA polymerase</keyword>
<dbReference type="InterPro" id="IPR042087">
    <property type="entry name" value="DNA_pol_B_thumb"/>
</dbReference>
<evidence type="ECO:0000313" key="16">
    <source>
        <dbReference type="EMBL" id="KAG8223006.1"/>
    </source>
</evidence>
<dbReference type="PANTHER" id="PTHR45812">
    <property type="entry name" value="DNA POLYMERASE ZETA CATALYTIC SUBUNIT"/>
    <property type="match status" value="1"/>
</dbReference>
<dbReference type="GO" id="GO:0000724">
    <property type="term" value="P:double-strand break repair via homologous recombination"/>
    <property type="evidence" value="ECO:0007669"/>
    <property type="project" value="TreeGrafter"/>
</dbReference>
<organism evidence="16 17">
    <name type="scientific">Ladona fulva</name>
    <name type="common">Scarce chaser dragonfly</name>
    <name type="synonym">Libellula fulva</name>
    <dbReference type="NCBI Taxonomy" id="123851"/>
    <lineage>
        <taxon>Eukaryota</taxon>
        <taxon>Metazoa</taxon>
        <taxon>Ecdysozoa</taxon>
        <taxon>Arthropoda</taxon>
        <taxon>Hexapoda</taxon>
        <taxon>Insecta</taxon>
        <taxon>Pterygota</taxon>
        <taxon>Palaeoptera</taxon>
        <taxon>Odonata</taxon>
        <taxon>Epiprocta</taxon>
        <taxon>Anisoptera</taxon>
        <taxon>Libelluloidea</taxon>
        <taxon>Libellulidae</taxon>
        <taxon>Ladona</taxon>
    </lineage>
</organism>
<evidence type="ECO:0000256" key="3">
    <source>
        <dbReference type="ARBA" id="ARBA00012417"/>
    </source>
</evidence>
<protein>
    <recommendedName>
        <fullName evidence="4">DNA polymerase zeta catalytic subunit</fullName>
        <ecNumber evidence="3">2.7.7.7</ecNumber>
    </recommendedName>
</protein>
<dbReference type="InterPro" id="IPR006134">
    <property type="entry name" value="DNA-dir_DNA_pol_B_multi_dom"/>
</dbReference>
<dbReference type="InterPro" id="IPR017964">
    <property type="entry name" value="DNA-dir_DNA_pol_B_CS"/>
</dbReference>
<keyword evidence="6" id="KW-0548">Nucleotidyltransferase</keyword>
<evidence type="ECO:0000256" key="10">
    <source>
        <dbReference type="ARBA" id="ARBA00022932"/>
    </source>
</evidence>
<comment type="catalytic activity">
    <reaction evidence="14">
        <text>DNA(n) + a 2'-deoxyribonucleoside 5'-triphosphate = DNA(n+1) + diphosphate</text>
        <dbReference type="Rhea" id="RHEA:22508"/>
        <dbReference type="Rhea" id="RHEA-COMP:17339"/>
        <dbReference type="Rhea" id="RHEA-COMP:17340"/>
        <dbReference type="ChEBI" id="CHEBI:33019"/>
        <dbReference type="ChEBI" id="CHEBI:61560"/>
        <dbReference type="ChEBI" id="CHEBI:173112"/>
        <dbReference type="EC" id="2.7.7.7"/>
    </reaction>
</comment>
<evidence type="ECO:0000256" key="9">
    <source>
        <dbReference type="ARBA" id="ARBA00022833"/>
    </source>
</evidence>
<gene>
    <name evidence="16" type="ORF">J437_LFUL000714</name>
</gene>
<evidence type="ECO:0000256" key="4">
    <source>
        <dbReference type="ARBA" id="ARBA00021589"/>
    </source>
</evidence>
<reference evidence="16" key="1">
    <citation type="submission" date="2013-04" db="EMBL/GenBank/DDBJ databases">
        <authorList>
            <person name="Qu J."/>
            <person name="Murali S.C."/>
            <person name="Bandaranaike D."/>
            <person name="Bellair M."/>
            <person name="Blankenburg K."/>
            <person name="Chao H."/>
            <person name="Dinh H."/>
            <person name="Doddapaneni H."/>
            <person name="Downs B."/>
            <person name="Dugan-Rocha S."/>
            <person name="Elkadiri S."/>
            <person name="Gnanaolivu R.D."/>
            <person name="Hernandez B."/>
            <person name="Javaid M."/>
            <person name="Jayaseelan J.C."/>
            <person name="Lee S."/>
            <person name="Li M."/>
            <person name="Ming W."/>
            <person name="Munidasa M."/>
            <person name="Muniz J."/>
            <person name="Nguyen L."/>
            <person name="Ongeri F."/>
            <person name="Osuji N."/>
            <person name="Pu L.-L."/>
            <person name="Puazo M."/>
            <person name="Qu C."/>
            <person name="Quiroz J."/>
            <person name="Raj R."/>
            <person name="Weissenberger G."/>
            <person name="Xin Y."/>
            <person name="Zou X."/>
            <person name="Han Y."/>
            <person name="Richards S."/>
            <person name="Worley K."/>
            <person name="Muzny D."/>
            <person name="Gibbs R."/>
        </authorList>
    </citation>
    <scope>NUCLEOTIDE SEQUENCE</scope>
    <source>
        <strain evidence="16">Sampled in the wild</strain>
    </source>
</reference>
<dbReference type="Gene3D" id="3.90.1600.10">
    <property type="entry name" value="Palm domain of DNA polymerase"/>
    <property type="match status" value="1"/>
</dbReference>
<accession>A0A8K0JUQ1</accession>
<dbReference type="PRINTS" id="PR00106">
    <property type="entry name" value="DNAPOLB"/>
</dbReference>
<dbReference type="GO" id="GO:0051536">
    <property type="term" value="F:iron-sulfur cluster binding"/>
    <property type="evidence" value="ECO:0007669"/>
    <property type="project" value="UniProtKB-KW"/>
</dbReference>
<evidence type="ECO:0000256" key="1">
    <source>
        <dbReference type="ARBA" id="ARBA00001966"/>
    </source>
</evidence>
<dbReference type="EC" id="2.7.7.7" evidence="3"/>
<evidence type="ECO:0000256" key="12">
    <source>
        <dbReference type="ARBA" id="ARBA00023014"/>
    </source>
</evidence>
<dbReference type="PANTHER" id="PTHR45812:SF1">
    <property type="entry name" value="DNA POLYMERASE ZETA CATALYTIC SUBUNIT"/>
    <property type="match status" value="1"/>
</dbReference>
<keyword evidence="9" id="KW-0862">Zinc</keyword>
<evidence type="ECO:0000256" key="2">
    <source>
        <dbReference type="ARBA" id="ARBA00005755"/>
    </source>
</evidence>
<keyword evidence="12" id="KW-0411">Iron-sulfur</keyword>
<dbReference type="AlphaFoldDB" id="A0A8K0JUQ1"/>
<evidence type="ECO:0000256" key="14">
    <source>
        <dbReference type="ARBA" id="ARBA00049244"/>
    </source>
</evidence>
<evidence type="ECO:0000256" key="8">
    <source>
        <dbReference type="ARBA" id="ARBA00022763"/>
    </source>
</evidence>
<keyword evidence="17" id="KW-1185">Reference proteome</keyword>
<dbReference type="GO" id="GO:0016035">
    <property type="term" value="C:zeta DNA polymerase complex"/>
    <property type="evidence" value="ECO:0007669"/>
    <property type="project" value="InterPro"/>
</dbReference>
<evidence type="ECO:0000256" key="6">
    <source>
        <dbReference type="ARBA" id="ARBA00022695"/>
    </source>
</evidence>
<keyword evidence="8" id="KW-0227">DNA damage</keyword>
<proteinExistence type="inferred from homology"/>
<keyword evidence="5" id="KW-0808">Transferase</keyword>
<dbReference type="FunFam" id="1.10.132.60:FF:000005">
    <property type="entry name" value="Putative DNA polymerase zeta catalytic subunit"/>
    <property type="match status" value="1"/>
</dbReference>
<comment type="caution">
    <text evidence="16">The sequence shown here is derived from an EMBL/GenBank/DDBJ whole genome shotgun (WGS) entry which is preliminary data.</text>
</comment>
<dbReference type="GO" id="GO:0046872">
    <property type="term" value="F:metal ion binding"/>
    <property type="evidence" value="ECO:0007669"/>
    <property type="project" value="UniProtKB-KW"/>
</dbReference>
<dbReference type="GO" id="GO:0003677">
    <property type="term" value="F:DNA binding"/>
    <property type="evidence" value="ECO:0007669"/>
    <property type="project" value="InterPro"/>
</dbReference>
<dbReference type="CDD" id="cd05534">
    <property type="entry name" value="POLBc_zeta"/>
    <property type="match status" value="1"/>
</dbReference>
<dbReference type="PROSITE" id="PS00116">
    <property type="entry name" value="DNA_POLYMERASE_B"/>
    <property type="match status" value="1"/>
</dbReference>
<evidence type="ECO:0000256" key="7">
    <source>
        <dbReference type="ARBA" id="ARBA00022723"/>
    </source>
</evidence>
<dbReference type="GO" id="GO:0000166">
    <property type="term" value="F:nucleotide binding"/>
    <property type="evidence" value="ECO:0007669"/>
    <property type="project" value="InterPro"/>
</dbReference>
<dbReference type="InterPro" id="IPR030559">
    <property type="entry name" value="PolZ_Rev3"/>
</dbReference>
<reference evidence="16" key="2">
    <citation type="submission" date="2017-10" db="EMBL/GenBank/DDBJ databases">
        <title>Ladona fulva Genome sequencing and assembly.</title>
        <authorList>
            <person name="Murali S."/>
            <person name="Richards S."/>
            <person name="Bandaranaike D."/>
            <person name="Bellair M."/>
            <person name="Blankenburg K."/>
            <person name="Chao H."/>
            <person name="Dinh H."/>
            <person name="Doddapaneni H."/>
            <person name="Dugan-Rocha S."/>
            <person name="Elkadiri S."/>
            <person name="Gnanaolivu R."/>
            <person name="Hernandez B."/>
            <person name="Skinner E."/>
            <person name="Javaid M."/>
            <person name="Lee S."/>
            <person name="Li M."/>
            <person name="Ming W."/>
            <person name="Munidasa M."/>
            <person name="Muniz J."/>
            <person name="Nguyen L."/>
            <person name="Hughes D."/>
            <person name="Osuji N."/>
            <person name="Pu L.-L."/>
            <person name="Puazo M."/>
            <person name="Qu C."/>
            <person name="Quiroz J."/>
            <person name="Raj R."/>
            <person name="Weissenberger G."/>
            <person name="Xin Y."/>
            <person name="Zou X."/>
            <person name="Han Y."/>
            <person name="Worley K."/>
            <person name="Muzny D."/>
            <person name="Gibbs R."/>
        </authorList>
    </citation>
    <scope>NUCLEOTIDE SEQUENCE</scope>
    <source>
        <strain evidence="16">Sampled in the wild</strain>
    </source>
</reference>